<dbReference type="InterPro" id="IPR000415">
    <property type="entry name" value="Nitroreductase-like"/>
</dbReference>
<dbReference type="SUPFAM" id="SSF55469">
    <property type="entry name" value="FMN-dependent nitroreductase-like"/>
    <property type="match status" value="1"/>
</dbReference>
<dbReference type="PANTHER" id="PTHR43673">
    <property type="entry name" value="NAD(P)H NITROREDUCTASE YDGI-RELATED"/>
    <property type="match status" value="1"/>
</dbReference>
<organism evidence="4 5">
    <name type="scientific">Actinomyces ruminicola</name>
    <dbReference type="NCBI Taxonomy" id="332524"/>
    <lineage>
        <taxon>Bacteria</taxon>
        <taxon>Bacillati</taxon>
        <taxon>Actinomycetota</taxon>
        <taxon>Actinomycetes</taxon>
        <taxon>Actinomycetales</taxon>
        <taxon>Actinomycetaceae</taxon>
        <taxon>Actinomyces</taxon>
    </lineage>
</organism>
<accession>A0A1H0A085</accession>
<gene>
    <name evidence="4" type="ORF">SAMN04487766_1215</name>
</gene>
<protein>
    <submittedName>
        <fullName evidence="4">Nitroreductase</fullName>
    </submittedName>
</protein>
<dbReference type="CDD" id="cd02136">
    <property type="entry name" value="PnbA_NfnB-like"/>
    <property type="match status" value="1"/>
</dbReference>
<evidence type="ECO:0000256" key="2">
    <source>
        <dbReference type="ARBA" id="ARBA00023002"/>
    </source>
</evidence>
<keyword evidence="2" id="KW-0560">Oxidoreductase</keyword>
<comment type="similarity">
    <text evidence="1">Belongs to the nitroreductase family.</text>
</comment>
<proteinExistence type="inferred from homology"/>
<sequence length="224" mass="24489">MIDREREPLMEFSQVINRRHSVRDFTDQPVAREDLLDIARAALTAPSWVNSQPWRIYIATGTSLADIKARHREHVDAGDGGHSDFPVMHRTDWSPVAQANMAGLGAQIGEYFGDEGRAFAASQSRLFNAQAIAYLTVPVGSSQWSIHDLGGLSMTLVLAAFDQGLGAINAYELVKYPDDVRRVMGISNQELLAVGVALGYPADNKLGTFAPAHVKVDEVVTLKD</sequence>
<dbReference type="Pfam" id="PF00881">
    <property type="entry name" value="Nitroreductase"/>
    <property type="match status" value="1"/>
</dbReference>
<name>A0A1H0A085_9ACTO</name>
<dbReference type="InterPro" id="IPR029479">
    <property type="entry name" value="Nitroreductase"/>
</dbReference>
<dbReference type="Proteomes" id="UP000199671">
    <property type="component" value="Unassembled WGS sequence"/>
</dbReference>
<dbReference type="EMBL" id="FNHU01000021">
    <property type="protein sequence ID" value="SDN26855.1"/>
    <property type="molecule type" value="Genomic_DNA"/>
</dbReference>
<evidence type="ECO:0000313" key="5">
    <source>
        <dbReference type="Proteomes" id="UP000199671"/>
    </source>
</evidence>
<evidence type="ECO:0000313" key="4">
    <source>
        <dbReference type="EMBL" id="SDN26855.1"/>
    </source>
</evidence>
<dbReference type="Gene3D" id="3.40.109.10">
    <property type="entry name" value="NADH Oxidase"/>
    <property type="match status" value="1"/>
</dbReference>
<dbReference type="AlphaFoldDB" id="A0A1H0A085"/>
<dbReference type="GO" id="GO:0016491">
    <property type="term" value="F:oxidoreductase activity"/>
    <property type="evidence" value="ECO:0007669"/>
    <property type="project" value="UniProtKB-KW"/>
</dbReference>
<reference evidence="4 5" key="1">
    <citation type="submission" date="2016-10" db="EMBL/GenBank/DDBJ databases">
        <authorList>
            <person name="de Groot N.N."/>
        </authorList>
    </citation>
    <scope>NUCLEOTIDE SEQUENCE [LARGE SCALE GENOMIC DNA]</scope>
    <source>
        <strain evidence="4 5">KPR-7B</strain>
    </source>
</reference>
<evidence type="ECO:0000259" key="3">
    <source>
        <dbReference type="Pfam" id="PF00881"/>
    </source>
</evidence>
<evidence type="ECO:0000256" key="1">
    <source>
        <dbReference type="ARBA" id="ARBA00007118"/>
    </source>
</evidence>
<feature type="domain" description="Nitroreductase" evidence="3">
    <location>
        <begin position="16"/>
        <end position="200"/>
    </location>
</feature>
<dbReference type="PANTHER" id="PTHR43673:SF10">
    <property type="entry name" value="NADH DEHYDROGENASE_NAD(P)H NITROREDUCTASE XCC3605-RELATED"/>
    <property type="match status" value="1"/>
</dbReference>